<dbReference type="SMART" id="SM00480">
    <property type="entry name" value="POL3Bc"/>
    <property type="match status" value="1"/>
</dbReference>
<dbReference type="InterPro" id="IPR022635">
    <property type="entry name" value="DNA_polIII_beta_C"/>
</dbReference>
<dbReference type="EMBL" id="FMJD01000003">
    <property type="protein sequence ID" value="SCM73479.1"/>
    <property type="molecule type" value="Genomic_DNA"/>
</dbReference>
<dbReference type="Pfam" id="PF02767">
    <property type="entry name" value="DNA_pol3_beta_2"/>
    <property type="match status" value="1"/>
</dbReference>
<dbReference type="GO" id="GO:0009360">
    <property type="term" value="C:DNA polymerase III complex"/>
    <property type="evidence" value="ECO:0007669"/>
    <property type="project" value="InterPro"/>
</dbReference>
<comment type="subcellular location">
    <subcellularLocation>
        <location evidence="1 10">Cytoplasm</location>
    </subcellularLocation>
</comment>
<evidence type="ECO:0000256" key="8">
    <source>
        <dbReference type="ARBA" id="ARBA00022932"/>
    </source>
</evidence>
<dbReference type="AlphaFoldDB" id="A0A212L823"/>
<dbReference type="InterPro" id="IPR001001">
    <property type="entry name" value="DNA_polIII_beta"/>
</dbReference>
<feature type="domain" description="DNA polymerase III beta sliding clamp central" evidence="12">
    <location>
        <begin position="139"/>
        <end position="256"/>
    </location>
</feature>
<dbReference type="GO" id="GO:0003677">
    <property type="term" value="F:DNA binding"/>
    <property type="evidence" value="ECO:0007669"/>
    <property type="project" value="UniProtKB-UniRule"/>
</dbReference>
<comment type="function">
    <text evidence="10">Confers DNA tethering and processivity to DNA polymerases and other proteins. Acts as a clamp, forming a ring around DNA (a reaction catalyzed by the clamp-loading complex) which diffuses in an ATP-independent manner freely and bidirectionally along dsDNA. Initially characterized for its ability to contact the catalytic subunit of DNA polymerase III (Pol III), a complex, multichain enzyme responsible for most of the replicative synthesis in bacteria; Pol III exhibits 3'-5' exonuclease proofreading activity. The beta chain is required for initiation of replication as well as for processivity of DNA replication.</text>
</comment>
<dbReference type="GO" id="GO:0005737">
    <property type="term" value="C:cytoplasm"/>
    <property type="evidence" value="ECO:0007669"/>
    <property type="project" value="UniProtKB-SubCell"/>
</dbReference>
<reference evidence="14" key="1">
    <citation type="submission" date="2016-08" db="EMBL/GenBank/DDBJ databases">
        <authorList>
            <person name="Seilhamer J.J."/>
        </authorList>
    </citation>
    <scope>NUCLEOTIDE SEQUENCE</scope>
    <source>
        <strain evidence="14">86</strain>
    </source>
</reference>
<dbReference type="Gene3D" id="3.70.10.10">
    <property type="match status" value="1"/>
</dbReference>
<evidence type="ECO:0000256" key="4">
    <source>
        <dbReference type="ARBA" id="ARBA00022490"/>
    </source>
</evidence>
<dbReference type="NCBIfam" id="TIGR00663">
    <property type="entry name" value="dnan"/>
    <property type="match status" value="1"/>
</dbReference>
<protein>
    <recommendedName>
        <fullName evidence="3 10">Beta sliding clamp</fullName>
    </recommendedName>
</protein>
<dbReference type="InterPro" id="IPR046938">
    <property type="entry name" value="DNA_clamp_sf"/>
</dbReference>
<dbReference type="Pfam" id="PF02768">
    <property type="entry name" value="DNA_pol3_beta_3"/>
    <property type="match status" value="1"/>
</dbReference>
<dbReference type="PANTHER" id="PTHR30478">
    <property type="entry name" value="DNA POLYMERASE III SUBUNIT BETA"/>
    <property type="match status" value="1"/>
</dbReference>
<keyword evidence="4 10" id="KW-0963">Cytoplasm</keyword>
<dbReference type="SUPFAM" id="SSF55979">
    <property type="entry name" value="DNA clamp"/>
    <property type="match status" value="3"/>
</dbReference>
<comment type="similarity">
    <text evidence="2 10">Belongs to the beta sliding clamp family.</text>
</comment>
<keyword evidence="8 10" id="KW-0239">DNA-directed DNA polymerase</keyword>
<dbReference type="CDD" id="cd00140">
    <property type="entry name" value="beta_clamp"/>
    <property type="match status" value="1"/>
</dbReference>
<evidence type="ECO:0000256" key="5">
    <source>
        <dbReference type="ARBA" id="ARBA00022679"/>
    </source>
</evidence>
<keyword evidence="6 10" id="KW-0548">Nucleotidyltransferase</keyword>
<name>A0A212L823_9HYPH</name>
<keyword evidence="7 10" id="KW-0235">DNA replication</keyword>
<keyword evidence="5 10" id="KW-0808">Transferase</keyword>
<keyword evidence="9" id="KW-0238">DNA-binding</keyword>
<dbReference type="InterPro" id="IPR022637">
    <property type="entry name" value="DNA_polIII_beta_cen"/>
</dbReference>
<proteinExistence type="inferred from homology"/>
<evidence type="ECO:0000256" key="7">
    <source>
        <dbReference type="ARBA" id="ARBA00022705"/>
    </source>
</evidence>
<evidence type="ECO:0000259" key="13">
    <source>
        <dbReference type="Pfam" id="PF02768"/>
    </source>
</evidence>
<evidence type="ECO:0000313" key="14">
    <source>
        <dbReference type="EMBL" id="SCM73479.1"/>
    </source>
</evidence>
<evidence type="ECO:0000259" key="12">
    <source>
        <dbReference type="Pfam" id="PF02767"/>
    </source>
</evidence>
<dbReference type="InterPro" id="IPR022634">
    <property type="entry name" value="DNA_polIII_beta_N"/>
</dbReference>
<feature type="domain" description="DNA polymerase III beta sliding clamp N-terminal" evidence="11">
    <location>
        <begin position="8"/>
        <end position="126"/>
    </location>
</feature>
<dbReference type="PIRSF" id="PIRSF000804">
    <property type="entry name" value="DNA_pol_III_b"/>
    <property type="match status" value="1"/>
</dbReference>
<evidence type="ECO:0000256" key="3">
    <source>
        <dbReference type="ARBA" id="ARBA00021035"/>
    </source>
</evidence>
<feature type="domain" description="DNA polymerase III beta sliding clamp C-terminal" evidence="13">
    <location>
        <begin position="259"/>
        <end position="378"/>
    </location>
</feature>
<sequence>MAVSVNTRISLSRDAMVSALGLLTRTIERRNTLAILANVLVDVKGGLCRLTASDLDIWATTSIALSDALAPDAATTLPAQMLSDIVRKLPSGAEMDLSWGDKEAQIASGRARYRLNTLPPTDYPSLSEPDWLATFSVGAKALRTLFEKVSFAMSNEEVRYYLNGAFLHTVVDDAGDPHLVAVATDGHRLSKVTMPAPDGSGKMPGVIVPRKAVGEIVRLLDGRDGDIEVSVSDAKLSVTAGPTRLLTKLIEGSFPDYARVIPQGGSRAAVIDADALSAAADRVSTVSGERGKAVRLSFAGTSLKLEVKNPDAGDAEEEVQAEFEGEPLEIGFNARYLAEALRAVAADTIRIQLGDPGSPAVMTSAASADHLVVVMPMRV</sequence>
<evidence type="ECO:0000259" key="11">
    <source>
        <dbReference type="Pfam" id="PF00712"/>
    </source>
</evidence>
<comment type="subunit">
    <text evidence="10">Forms a ring-shaped head-to-tail homodimer around DNA.</text>
</comment>
<evidence type="ECO:0000256" key="6">
    <source>
        <dbReference type="ARBA" id="ARBA00022695"/>
    </source>
</evidence>
<gene>
    <name evidence="14" type="ORF">KL86PLE_110083</name>
</gene>
<evidence type="ECO:0000256" key="1">
    <source>
        <dbReference type="ARBA" id="ARBA00004496"/>
    </source>
</evidence>
<dbReference type="GO" id="GO:0006271">
    <property type="term" value="P:DNA strand elongation involved in DNA replication"/>
    <property type="evidence" value="ECO:0007669"/>
    <property type="project" value="TreeGrafter"/>
</dbReference>
<dbReference type="PANTHER" id="PTHR30478:SF0">
    <property type="entry name" value="BETA SLIDING CLAMP"/>
    <property type="match status" value="1"/>
</dbReference>
<dbReference type="RefSeq" id="WP_288199505.1">
    <property type="nucleotide sequence ID" value="NZ_LT608334.1"/>
</dbReference>
<evidence type="ECO:0000256" key="9">
    <source>
        <dbReference type="ARBA" id="ARBA00023125"/>
    </source>
</evidence>
<dbReference type="Pfam" id="PF00712">
    <property type="entry name" value="DNA_pol3_beta"/>
    <property type="match status" value="1"/>
</dbReference>
<dbReference type="GO" id="GO:0008408">
    <property type="term" value="F:3'-5' exonuclease activity"/>
    <property type="evidence" value="ECO:0007669"/>
    <property type="project" value="InterPro"/>
</dbReference>
<evidence type="ECO:0000256" key="10">
    <source>
        <dbReference type="PIRNR" id="PIRNR000804"/>
    </source>
</evidence>
<dbReference type="GO" id="GO:0003887">
    <property type="term" value="F:DNA-directed DNA polymerase activity"/>
    <property type="evidence" value="ECO:0007669"/>
    <property type="project" value="UniProtKB-UniRule"/>
</dbReference>
<organism evidence="14">
    <name type="scientific">uncultured Pleomorphomonas sp</name>
    <dbReference type="NCBI Taxonomy" id="442121"/>
    <lineage>
        <taxon>Bacteria</taxon>
        <taxon>Pseudomonadati</taxon>
        <taxon>Pseudomonadota</taxon>
        <taxon>Alphaproteobacteria</taxon>
        <taxon>Hyphomicrobiales</taxon>
        <taxon>Pleomorphomonadaceae</taxon>
        <taxon>Pleomorphomonas</taxon>
        <taxon>environmental samples</taxon>
    </lineage>
</organism>
<dbReference type="Gene3D" id="3.10.150.10">
    <property type="entry name" value="DNA Polymerase III, subunit A, domain 2"/>
    <property type="match status" value="1"/>
</dbReference>
<accession>A0A212L823</accession>
<evidence type="ECO:0000256" key="2">
    <source>
        <dbReference type="ARBA" id="ARBA00010752"/>
    </source>
</evidence>